<comment type="caution">
    <text evidence="2">The sequence shown here is derived from an EMBL/GenBank/DDBJ whole genome shotgun (WGS) entry which is preliminary data.</text>
</comment>
<dbReference type="Gene3D" id="3.40.50.300">
    <property type="entry name" value="P-loop containing nucleotide triphosphate hydrolases"/>
    <property type="match status" value="1"/>
</dbReference>
<dbReference type="InterPro" id="IPR027417">
    <property type="entry name" value="P-loop_NTPase"/>
</dbReference>
<dbReference type="PANTHER" id="PTHR13696:SF96">
    <property type="entry name" value="COBQ_COBB_MIND_PARA NUCLEOTIDE BINDING DOMAIN-CONTAINING PROTEIN"/>
    <property type="match status" value="1"/>
</dbReference>
<dbReference type="SUPFAM" id="SSF52540">
    <property type="entry name" value="P-loop containing nucleoside triphosphate hydrolases"/>
    <property type="match status" value="1"/>
</dbReference>
<evidence type="ECO:0000313" key="2">
    <source>
        <dbReference type="EMBL" id="TFU21964.1"/>
    </source>
</evidence>
<evidence type="ECO:0000259" key="1">
    <source>
        <dbReference type="Pfam" id="PF01656"/>
    </source>
</evidence>
<name>A0A4Y9F2S8_9MICC</name>
<feature type="domain" description="CobQ/CobB/MinD/ParA nucleotide binding" evidence="1">
    <location>
        <begin position="3"/>
        <end position="187"/>
    </location>
</feature>
<dbReference type="RefSeq" id="WP_135012954.1">
    <property type="nucleotide sequence ID" value="NZ_JADGLK010000024.1"/>
</dbReference>
<sequence>MIILIAHHKGGVGKSTLAINLASNFQHLKKKVQILEADSSIHTTSRWADDREDSGLEPIITIRKEGRLSATLKDLDTHNDIVIVDTAGKDSPESRSAMISADILIVPTGTSQADLDATLDLATTIETARDYNEDLKALLALTRASTHALSNEVEEARDYLKDFPAEATLADVVIHHRKAYQSTLSEGRSVIEGNDAKAKAEIQILTQEVLALTEGA</sequence>
<reference evidence="2 3" key="1">
    <citation type="submission" date="2019-03" db="EMBL/GenBank/DDBJ databases">
        <title>Diversity of the mouse oral microbiome.</title>
        <authorList>
            <person name="Joseph S."/>
            <person name="Aduse-Opoku J."/>
            <person name="Curtis M."/>
            <person name="Wade W."/>
            <person name="Hashim A."/>
        </authorList>
    </citation>
    <scope>NUCLEOTIDE SEQUENCE [LARGE SCALE GENOMIC DNA]</scope>
    <source>
        <strain evidence="3">irhom_31</strain>
    </source>
</reference>
<dbReference type="Proteomes" id="UP000297951">
    <property type="component" value="Unassembled WGS sequence"/>
</dbReference>
<dbReference type="InterPro" id="IPR050678">
    <property type="entry name" value="DNA_Partitioning_ATPase"/>
</dbReference>
<dbReference type="Pfam" id="PF01656">
    <property type="entry name" value="CbiA"/>
    <property type="match status" value="1"/>
</dbReference>
<dbReference type="PIRSF" id="PIRSF009320">
    <property type="entry name" value="Nuc_binding_HP_1000"/>
    <property type="match status" value="1"/>
</dbReference>
<dbReference type="AlphaFoldDB" id="A0A4Y9F2S8"/>
<dbReference type="EMBL" id="SPQC01000024">
    <property type="protein sequence ID" value="TFU21964.1"/>
    <property type="molecule type" value="Genomic_DNA"/>
</dbReference>
<protein>
    <submittedName>
        <fullName evidence="2">Chromosome partitioning protein</fullName>
    </submittedName>
</protein>
<dbReference type="OrthoDB" id="3173068at2"/>
<dbReference type="InterPro" id="IPR002586">
    <property type="entry name" value="CobQ/CobB/MinD/ParA_Nub-bd_dom"/>
</dbReference>
<dbReference type="PANTHER" id="PTHR13696">
    <property type="entry name" value="P-LOOP CONTAINING NUCLEOSIDE TRIPHOSPHATE HYDROLASE"/>
    <property type="match status" value="1"/>
</dbReference>
<dbReference type="CDD" id="cd02042">
    <property type="entry name" value="ParAB_family"/>
    <property type="match status" value="1"/>
</dbReference>
<accession>A0A4Y9F2S8</accession>
<organism evidence="2 3">
    <name type="scientific">Rothia nasimurium</name>
    <dbReference type="NCBI Taxonomy" id="85336"/>
    <lineage>
        <taxon>Bacteria</taxon>
        <taxon>Bacillati</taxon>
        <taxon>Actinomycetota</taxon>
        <taxon>Actinomycetes</taxon>
        <taxon>Micrococcales</taxon>
        <taxon>Micrococcaceae</taxon>
        <taxon>Rothia</taxon>
    </lineage>
</organism>
<proteinExistence type="predicted"/>
<evidence type="ECO:0000313" key="3">
    <source>
        <dbReference type="Proteomes" id="UP000297951"/>
    </source>
</evidence>
<gene>
    <name evidence="2" type="ORF">E4U03_07595</name>
</gene>